<comment type="cofactor">
    <cofactor evidence="1">
        <name>[2Fe-2S] cluster</name>
        <dbReference type="ChEBI" id="CHEBI:190135"/>
    </cofactor>
</comment>
<keyword evidence="4" id="KW-0560">Oxidoreductase</keyword>
<dbReference type="InterPro" id="IPR036010">
    <property type="entry name" value="2Fe-2S_ferredoxin-like_sf"/>
</dbReference>
<dbReference type="InterPro" id="IPR017927">
    <property type="entry name" value="FAD-bd_FR_type"/>
</dbReference>
<evidence type="ECO:0000259" key="2">
    <source>
        <dbReference type="PROSITE" id="PS51085"/>
    </source>
</evidence>
<dbReference type="CDD" id="cd06209">
    <property type="entry name" value="BenDO_FAD_NAD"/>
    <property type="match status" value="1"/>
</dbReference>
<dbReference type="SUPFAM" id="SSF52343">
    <property type="entry name" value="Ferredoxin reductase-like, C-terminal NADP-linked domain"/>
    <property type="match status" value="1"/>
</dbReference>
<evidence type="ECO:0000256" key="1">
    <source>
        <dbReference type="ARBA" id="ARBA00034078"/>
    </source>
</evidence>
<dbReference type="CDD" id="cd00207">
    <property type="entry name" value="fer2"/>
    <property type="match status" value="1"/>
</dbReference>
<dbReference type="InterPro" id="IPR039261">
    <property type="entry name" value="FNR_nucleotide-bd"/>
</dbReference>
<evidence type="ECO:0000313" key="5">
    <source>
        <dbReference type="Proteomes" id="UP000325641"/>
    </source>
</evidence>
<dbReference type="InterPro" id="IPR047683">
    <property type="entry name" value="BenC-like_FAD_NAD-bd"/>
</dbReference>
<dbReference type="OrthoDB" id="9806195at2"/>
<dbReference type="Pfam" id="PF00970">
    <property type="entry name" value="FAD_binding_6"/>
    <property type="match status" value="1"/>
</dbReference>
<protein>
    <submittedName>
        <fullName evidence="4">Ring-hydroxylating dioxygenase ferredoxin reductase family protein</fullName>
    </submittedName>
</protein>
<dbReference type="Proteomes" id="UP000325641">
    <property type="component" value="Chromosome"/>
</dbReference>
<feature type="domain" description="2Fe-2S ferredoxin-type" evidence="2">
    <location>
        <begin position="3"/>
        <end position="97"/>
    </location>
</feature>
<dbReference type="InterPro" id="IPR001709">
    <property type="entry name" value="Flavoprot_Pyr_Nucl_cyt_Rdtase"/>
</dbReference>
<dbReference type="Gene3D" id="3.40.50.80">
    <property type="entry name" value="Nucleotide-binding domain of ferredoxin-NADP reductase (FNR) module"/>
    <property type="match status" value="1"/>
</dbReference>
<dbReference type="PROSITE" id="PS51085">
    <property type="entry name" value="2FE2S_FER_2"/>
    <property type="match status" value="1"/>
</dbReference>
<dbReference type="InterPro" id="IPR001433">
    <property type="entry name" value="OxRdtase_FAD/NAD-bd"/>
</dbReference>
<dbReference type="PRINTS" id="PR00410">
    <property type="entry name" value="PHEHYDRXLASE"/>
</dbReference>
<dbReference type="GO" id="GO:0051213">
    <property type="term" value="F:dioxygenase activity"/>
    <property type="evidence" value="ECO:0007669"/>
    <property type="project" value="UniProtKB-KW"/>
</dbReference>
<dbReference type="SUPFAM" id="SSF63380">
    <property type="entry name" value="Riboflavin synthase domain-like"/>
    <property type="match status" value="1"/>
</dbReference>
<dbReference type="Pfam" id="PF00175">
    <property type="entry name" value="NAD_binding_1"/>
    <property type="match status" value="1"/>
</dbReference>
<dbReference type="RefSeq" id="WP_151646643.1">
    <property type="nucleotide sequence ID" value="NZ_CP044543.1"/>
</dbReference>
<dbReference type="InterPro" id="IPR008333">
    <property type="entry name" value="Cbr1-like_FAD-bd_dom"/>
</dbReference>
<dbReference type="EMBL" id="CP044543">
    <property type="protein sequence ID" value="QFI74081.1"/>
    <property type="molecule type" value="Genomic_DNA"/>
</dbReference>
<keyword evidence="4" id="KW-0223">Dioxygenase</keyword>
<dbReference type="PANTHER" id="PTHR47354">
    <property type="entry name" value="NADH OXIDOREDUCTASE HCR"/>
    <property type="match status" value="1"/>
</dbReference>
<evidence type="ECO:0000313" key="4">
    <source>
        <dbReference type="EMBL" id="QFI74081.1"/>
    </source>
</evidence>
<feature type="domain" description="FAD-binding FR-type" evidence="3">
    <location>
        <begin position="104"/>
        <end position="204"/>
    </location>
</feature>
<dbReference type="InterPro" id="IPR001041">
    <property type="entry name" value="2Fe-2S_ferredoxin-type"/>
</dbReference>
<dbReference type="InterPro" id="IPR050415">
    <property type="entry name" value="MRET"/>
</dbReference>
<dbReference type="InterPro" id="IPR012675">
    <property type="entry name" value="Beta-grasp_dom_sf"/>
</dbReference>
<dbReference type="SUPFAM" id="SSF54292">
    <property type="entry name" value="2Fe-2S ferredoxin-like"/>
    <property type="match status" value="1"/>
</dbReference>
<gene>
    <name evidence="4" type="ORF">F8237_17745</name>
</gene>
<dbReference type="InterPro" id="IPR017938">
    <property type="entry name" value="Riboflavin_synthase-like_b-brl"/>
</dbReference>
<dbReference type="PROSITE" id="PS51384">
    <property type="entry name" value="FAD_FR"/>
    <property type="match status" value="1"/>
</dbReference>
<dbReference type="PRINTS" id="PR00371">
    <property type="entry name" value="FPNCR"/>
</dbReference>
<dbReference type="KEGG" id="bbet:F8237_17745"/>
<dbReference type="GO" id="GO:0051537">
    <property type="term" value="F:2 iron, 2 sulfur cluster binding"/>
    <property type="evidence" value="ECO:0007669"/>
    <property type="project" value="InterPro"/>
</dbReference>
<dbReference type="Pfam" id="PF00111">
    <property type="entry name" value="Fer2"/>
    <property type="match status" value="1"/>
</dbReference>
<organism evidence="4 5">
    <name type="scientific">Bradyrhizobium betae</name>
    <dbReference type="NCBI Taxonomy" id="244734"/>
    <lineage>
        <taxon>Bacteria</taxon>
        <taxon>Pseudomonadati</taxon>
        <taxon>Pseudomonadota</taxon>
        <taxon>Alphaproteobacteria</taxon>
        <taxon>Hyphomicrobiales</taxon>
        <taxon>Nitrobacteraceae</taxon>
        <taxon>Bradyrhizobium</taxon>
    </lineage>
</organism>
<dbReference type="Gene3D" id="3.10.20.30">
    <property type="match status" value="1"/>
</dbReference>
<accession>A0A5P6P720</accession>
<dbReference type="PROSITE" id="PS00197">
    <property type="entry name" value="2FE2S_FER_1"/>
    <property type="match status" value="1"/>
</dbReference>
<dbReference type="InterPro" id="IPR006058">
    <property type="entry name" value="2Fe2S_fd_BS"/>
</dbReference>
<evidence type="ECO:0000259" key="3">
    <source>
        <dbReference type="PROSITE" id="PS51384"/>
    </source>
</evidence>
<name>A0A5P6P720_9BRAD</name>
<sequence length="340" mass="36516">MTYRVALNFEDGATRFIDCNEGEKVLDAAYRNKINLPMDCSDGVCGTCKCRCEQGEYDLGDEYLEDALSKAEAEEGMVLTCQMVASSDCVIAVPVPSGACKVKPAEHGGEVSSVELVLDSTIILKLKLDKPDALGFLPGQYVNLTVPGTSEHRSYSFSSKVGATEASFLIRNVPGGLMSGWLAKDAKTGARMTFVGPQGSFFLRAVERPVVMLAGGTGLAPILSMLEVLADRGTDQPVHLIYGVTNDGDLVEIERIEALAKKLPTLTWVTCVASQESSHPLKGYVTAHLADEHLNAGDCDVYLCGPPPMVEAVRAFFTEKGVKPSHFFYEKFSATEAVAA</sequence>
<dbReference type="NCBIfam" id="NF040810">
    <property type="entry name" value="BenC"/>
    <property type="match status" value="1"/>
</dbReference>
<dbReference type="Gene3D" id="2.40.30.10">
    <property type="entry name" value="Translation factors"/>
    <property type="match status" value="1"/>
</dbReference>
<proteinExistence type="predicted"/>
<dbReference type="AlphaFoldDB" id="A0A5P6P720"/>
<reference evidence="5" key="1">
    <citation type="submission" date="2019-10" db="EMBL/GenBank/DDBJ databases">
        <title>Complete Genome Sequence of Bradyrhizobium betae type strain PL7HG1T.</title>
        <authorList>
            <person name="Bromfield E.S.P."/>
            <person name="Cloutier S."/>
        </authorList>
    </citation>
    <scope>NUCLEOTIDE SEQUENCE [LARGE SCALE GENOMIC DNA]</scope>
    <source>
        <strain evidence="5">PL7HG1</strain>
    </source>
</reference>
<dbReference type="PANTHER" id="PTHR47354:SF5">
    <property type="entry name" value="PROTEIN RFBI"/>
    <property type="match status" value="1"/>
</dbReference>